<proteinExistence type="predicted"/>
<organism evidence="2 3">
    <name type="scientific">Spirosoma fluviale</name>
    <dbReference type="NCBI Taxonomy" id="1597977"/>
    <lineage>
        <taxon>Bacteria</taxon>
        <taxon>Pseudomonadati</taxon>
        <taxon>Bacteroidota</taxon>
        <taxon>Cytophagia</taxon>
        <taxon>Cytophagales</taxon>
        <taxon>Cytophagaceae</taxon>
        <taxon>Spirosoma</taxon>
    </lineage>
</organism>
<gene>
    <name evidence="2" type="ORF">SAMN06269250_0230</name>
</gene>
<dbReference type="OrthoDB" id="1059469at2"/>
<name>A0A286F4P6_9BACT</name>
<evidence type="ECO:0000313" key="3">
    <source>
        <dbReference type="Proteomes" id="UP000219452"/>
    </source>
</evidence>
<feature type="region of interest" description="Disordered" evidence="1">
    <location>
        <begin position="502"/>
        <end position="523"/>
    </location>
</feature>
<evidence type="ECO:0000256" key="1">
    <source>
        <dbReference type="SAM" id="MobiDB-lite"/>
    </source>
</evidence>
<reference evidence="3" key="1">
    <citation type="submission" date="2017-09" db="EMBL/GenBank/DDBJ databases">
        <authorList>
            <person name="Varghese N."/>
            <person name="Submissions S."/>
        </authorList>
    </citation>
    <scope>NUCLEOTIDE SEQUENCE [LARGE SCALE GENOMIC DNA]</scope>
    <source>
        <strain evidence="3">DSM 29961</strain>
    </source>
</reference>
<dbReference type="RefSeq" id="WP_097123986.1">
    <property type="nucleotide sequence ID" value="NZ_OCNH01000001.1"/>
</dbReference>
<evidence type="ECO:0000313" key="2">
    <source>
        <dbReference type="EMBL" id="SOD77979.1"/>
    </source>
</evidence>
<protein>
    <submittedName>
        <fullName evidence="2">Uncharacterized protein</fullName>
    </submittedName>
</protein>
<feature type="compositionally biased region" description="Basic and acidic residues" evidence="1">
    <location>
        <begin position="513"/>
        <end position="523"/>
    </location>
</feature>
<sequence>MRLFLSIICLFLLAIGVRPVRAQLEQSMRIEIPSDPNEAESFDVTPLAERGVLMTIRTGSFVDNTPVRLHFQKYDTNLKSVWHTEYKQDLKYKPVTTYESDQYVYHLFREYDGNQYQFLRLHLDDGVIETFEGELIDQLDVNEFKVMGSQAYISGFHHGRPVVISFSFFDQTVKVLPGLYANRTEISSLEIDEARQEVNVLVHSLRRHCKFSIRTYNYDSKLLRTLDFDGAKNSLISGKLLPVNQQESILVGNYSTDCTPYSQGIYVTRIHHGEGGSVSTTETINDIQYIEFSQLQNFFNYLKPHRQQKLLAKAQRKKEEGKDYKFRYRLLVHDLKPTSDGLTLVAEVYYPQYRGSTLAYGGYLRGGDRYEGFHYTHAFICGFDKQGKLLWDNCFPIKELLSTELTEMVQVSQQNDKMVLAYPNDGEITTEVIQGSKILKETEKFKLKTNAENEKVTFSAQDNLMAWYDRHFIACGFQKIAATKNLNAGQREVFYLNKLTYSEDNSSSGADKATTRKNDGSER</sequence>
<keyword evidence="3" id="KW-1185">Reference proteome</keyword>
<accession>A0A286F4P6</accession>
<dbReference type="EMBL" id="OCNH01000001">
    <property type="protein sequence ID" value="SOD77979.1"/>
    <property type="molecule type" value="Genomic_DNA"/>
</dbReference>
<dbReference type="AlphaFoldDB" id="A0A286F4P6"/>
<dbReference type="Proteomes" id="UP000219452">
    <property type="component" value="Unassembled WGS sequence"/>
</dbReference>